<reference evidence="1 2" key="1">
    <citation type="submission" date="2021-11" db="EMBL/GenBank/DDBJ databases">
        <authorList>
            <person name="Huq M.A."/>
        </authorList>
    </citation>
    <scope>NUCLEOTIDE SEQUENCE [LARGE SCALE GENOMIC DNA]</scope>
    <source>
        <strain evidence="1 2">MAHUQ-52</strain>
    </source>
</reference>
<gene>
    <name evidence="1" type="ORF">LMJ30_18745</name>
</gene>
<accession>A0ABS8IWP6</accession>
<name>A0ABS8IWP6_9BURK</name>
<organism evidence="1 2">
    <name type="scientific">Massilia agrisoli</name>
    <dbReference type="NCBI Taxonomy" id="2892444"/>
    <lineage>
        <taxon>Bacteria</taxon>
        <taxon>Pseudomonadati</taxon>
        <taxon>Pseudomonadota</taxon>
        <taxon>Betaproteobacteria</taxon>
        <taxon>Burkholderiales</taxon>
        <taxon>Oxalobacteraceae</taxon>
        <taxon>Telluria group</taxon>
        <taxon>Massilia</taxon>
    </lineage>
</organism>
<evidence type="ECO:0000313" key="1">
    <source>
        <dbReference type="EMBL" id="MCC6072974.1"/>
    </source>
</evidence>
<proteinExistence type="predicted"/>
<evidence type="ECO:0000313" key="2">
    <source>
        <dbReference type="Proteomes" id="UP001198701"/>
    </source>
</evidence>
<dbReference type="EMBL" id="JAJHPV010000020">
    <property type="protein sequence ID" value="MCC6072974.1"/>
    <property type="molecule type" value="Genomic_DNA"/>
</dbReference>
<keyword evidence="2" id="KW-1185">Reference proteome</keyword>
<sequence>MAGDFAITATFTKADLDTLTNARLGVTVLVDLSHNSFTTTTDHPSGLQVIRKPVELDIQVDKGSAAPADFFGLASVKTTSAAFQIYKWIADRGGLDRLAKSNVKVEAPNYDPAIVDHDNGALAAPLSAATAPTVAAFNLLPDNVRRSMGMYRWNPGAKTYALSGSAATAARTAP</sequence>
<dbReference type="Proteomes" id="UP001198701">
    <property type="component" value="Unassembled WGS sequence"/>
</dbReference>
<comment type="caution">
    <text evidence="1">The sequence shown here is derived from an EMBL/GenBank/DDBJ whole genome shotgun (WGS) entry which is preliminary data.</text>
</comment>
<dbReference type="RefSeq" id="WP_229433979.1">
    <property type="nucleotide sequence ID" value="NZ_JAJHPV010000020.1"/>
</dbReference>
<protein>
    <submittedName>
        <fullName evidence="1">Uncharacterized protein</fullName>
    </submittedName>
</protein>